<evidence type="ECO:0000313" key="1">
    <source>
        <dbReference type="EMBL" id="KAF3955311.1"/>
    </source>
</evidence>
<accession>A0A8J4QN18</accession>
<organism evidence="1 2">
    <name type="scientific">Castanea mollissima</name>
    <name type="common">Chinese chestnut</name>
    <dbReference type="NCBI Taxonomy" id="60419"/>
    <lineage>
        <taxon>Eukaryota</taxon>
        <taxon>Viridiplantae</taxon>
        <taxon>Streptophyta</taxon>
        <taxon>Embryophyta</taxon>
        <taxon>Tracheophyta</taxon>
        <taxon>Spermatophyta</taxon>
        <taxon>Magnoliopsida</taxon>
        <taxon>eudicotyledons</taxon>
        <taxon>Gunneridae</taxon>
        <taxon>Pentapetalae</taxon>
        <taxon>rosids</taxon>
        <taxon>fabids</taxon>
        <taxon>Fagales</taxon>
        <taxon>Fagaceae</taxon>
        <taxon>Castanea</taxon>
    </lineage>
</organism>
<comment type="caution">
    <text evidence="1">The sequence shown here is derived from an EMBL/GenBank/DDBJ whole genome shotgun (WGS) entry which is preliminary data.</text>
</comment>
<reference evidence="1" key="1">
    <citation type="submission" date="2020-03" db="EMBL/GenBank/DDBJ databases">
        <title>Castanea mollissima Vanexum genome sequencing.</title>
        <authorList>
            <person name="Staton M."/>
        </authorList>
    </citation>
    <scope>NUCLEOTIDE SEQUENCE</scope>
    <source>
        <tissue evidence="1">Leaf</tissue>
    </source>
</reference>
<evidence type="ECO:0000313" key="2">
    <source>
        <dbReference type="Proteomes" id="UP000737018"/>
    </source>
</evidence>
<proteinExistence type="predicted"/>
<protein>
    <submittedName>
        <fullName evidence="1">Uncharacterized protein</fullName>
    </submittedName>
</protein>
<gene>
    <name evidence="1" type="ORF">CMV_019461</name>
</gene>
<dbReference type="Proteomes" id="UP000737018">
    <property type="component" value="Unassembled WGS sequence"/>
</dbReference>
<dbReference type="AlphaFoldDB" id="A0A8J4QN18"/>
<name>A0A8J4QN18_9ROSI</name>
<sequence>MLCPIPFQIMCLNKFCAFGTGRTNKESCVSLVTSLQIYSLLWFENIHCCVMMPWPKRKHSSPRFCQIRTTPCCNLPSFTGKF</sequence>
<keyword evidence="2" id="KW-1185">Reference proteome</keyword>
<dbReference type="EMBL" id="JRKL02003424">
    <property type="protein sequence ID" value="KAF3955311.1"/>
    <property type="molecule type" value="Genomic_DNA"/>
</dbReference>